<dbReference type="GeneID" id="77725524"/>
<dbReference type="GO" id="GO:0005524">
    <property type="term" value="F:ATP binding"/>
    <property type="evidence" value="ECO:0007669"/>
    <property type="project" value="UniProtKB-KW"/>
</dbReference>
<dbReference type="Proteomes" id="UP001164286">
    <property type="component" value="Unassembled WGS sequence"/>
</dbReference>
<organism evidence="12 13">
    <name type="scientific">Dioszegia hungarica</name>
    <dbReference type="NCBI Taxonomy" id="4972"/>
    <lineage>
        <taxon>Eukaryota</taxon>
        <taxon>Fungi</taxon>
        <taxon>Dikarya</taxon>
        <taxon>Basidiomycota</taxon>
        <taxon>Agaricomycotina</taxon>
        <taxon>Tremellomycetes</taxon>
        <taxon>Tremellales</taxon>
        <taxon>Bulleribasidiaceae</taxon>
        <taxon>Dioszegia</taxon>
    </lineage>
</organism>
<dbReference type="PANTHER" id="PTHR24056:SF107">
    <property type="entry name" value="CYCLIN-DEPENDENT KINASE 11A-RELATED"/>
    <property type="match status" value="1"/>
</dbReference>
<keyword evidence="5" id="KW-0547">Nucleotide-binding</keyword>
<dbReference type="RefSeq" id="XP_052941865.1">
    <property type="nucleotide sequence ID" value="XM_053086323.1"/>
</dbReference>
<gene>
    <name evidence="12" type="ORF">MKK02DRAFT_20848</name>
</gene>
<evidence type="ECO:0000256" key="5">
    <source>
        <dbReference type="ARBA" id="ARBA00022741"/>
    </source>
</evidence>
<sequence length="497" mass="54821">MATSGSTPPHIQPEAGPSARSPAQRNSVAGPSSPQLAEEGSSVIKRRAVKSRKIRRPDDVSLGVDAEEPSQGDVAPQRNGGAAGPSRSRSASPSRRSVPTRPISPAVRRSASPEKPDKRIAEPAERTRPPAPPPRFARRSHLAPSRSSHPPLLPCRSVYSYTRLNHIEEGTYGVVFRARCNDTNQIFALKKLKLEEEKQGFPITSLREIMALMVAGEHPNVVGIREIVVGETLNQIFIVMPFIEHDLKTLLTDMPHPFLQSEIKTLMIQLLSGVAYCHANWILHRDLKTSNLLLTNRGQLRIADFGLARKFGDPLPPMTQLVVTLWYRAPELLLGAKEYSTAVDLWSVGCIFGELLGGEAMMQGRGEIDQIGKIFMLLGQPNEDVWPGYNSLPLVKNLNPIGPPFSVLRQRFKQLTSSGHNLLAGLLMYDPARRLSADEAGKHPYFEETPLPKHPDLFASFPSVAAGERRHRLLKSPLAPVNAHRVEDDGMDLESFV</sequence>
<evidence type="ECO:0000313" key="13">
    <source>
        <dbReference type="Proteomes" id="UP001164286"/>
    </source>
</evidence>
<dbReference type="PROSITE" id="PS50011">
    <property type="entry name" value="PROTEIN_KINASE_DOM"/>
    <property type="match status" value="1"/>
</dbReference>
<evidence type="ECO:0000256" key="10">
    <source>
        <dbReference type="SAM" id="MobiDB-lite"/>
    </source>
</evidence>
<comment type="catalytic activity">
    <reaction evidence="9">
        <text>L-seryl-[protein] + ATP = O-phospho-L-seryl-[protein] + ADP + H(+)</text>
        <dbReference type="Rhea" id="RHEA:17989"/>
        <dbReference type="Rhea" id="RHEA-COMP:9863"/>
        <dbReference type="Rhea" id="RHEA-COMP:11604"/>
        <dbReference type="ChEBI" id="CHEBI:15378"/>
        <dbReference type="ChEBI" id="CHEBI:29999"/>
        <dbReference type="ChEBI" id="CHEBI:30616"/>
        <dbReference type="ChEBI" id="CHEBI:83421"/>
        <dbReference type="ChEBI" id="CHEBI:456216"/>
        <dbReference type="EC" id="2.7.11.22"/>
    </reaction>
</comment>
<dbReference type="InterPro" id="IPR050108">
    <property type="entry name" value="CDK"/>
</dbReference>
<feature type="compositionally biased region" description="Basic and acidic residues" evidence="10">
    <location>
        <begin position="111"/>
        <end position="128"/>
    </location>
</feature>
<proteinExistence type="inferred from homology"/>
<dbReference type="Gene3D" id="3.30.200.20">
    <property type="entry name" value="Phosphorylase Kinase, domain 1"/>
    <property type="match status" value="1"/>
</dbReference>
<comment type="similarity">
    <text evidence="1">Belongs to the protein kinase superfamily. CMGC Ser/Thr protein kinase family. CDC2/CDKX subfamily.</text>
</comment>
<dbReference type="GO" id="GO:0005634">
    <property type="term" value="C:nucleus"/>
    <property type="evidence" value="ECO:0007669"/>
    <property type="project" value="TreeGrafter"/>
</dbReference>
<feature type="region of interest" description="Disordered" evidence="10">
    <location>
        <begin position="1"/>
        <end position="149"/>
    </location>
</feature>
<comment type="caution">
    <text evidence="12">The sequence shown here is derived from an EMBL/GenBank/DDBJ whole genome shotgun (WGS) entry which is preliminary data.</text>
</comment>
<dbReference type="Pfam" id="PF00069">
    <property type="entry name" value="Pkinase"/>
    <property type="match status" value="1"/>
</dbReference>
<dbReference type="InterPro" id="IPR011009">
    <property type="entry name" value="Kinase-like_dom_sf"/>
</dbReference>
<feature type="domain" description="Protein kinase" evidence="11">
    <location>
        <begin position="161"/>
        <end position="446"/>
    </location>
</feature>
<dbReference type="InterPro" id="IPR000719">
    <property type="entry name" value="Prot_kinase_dom"/>
</dbReference>
<reference evidence="12" key="1">
    <citation type="journal article" date="2022" name="G3 (Bethesda)">
        <title>High quality genome of the basidiomycete yeast Dioszegia hungarica PDD-24b-2 isolated from cloud water.</title>
        <authorList>
            <person name="Jarrige D."/>
            <person name="Haridas S."/>
            <person name="Bleykasten-Grosshans C."/>
            <person name="Joly M."/>
            <person name="Nadalig T."/>
            <person name="Sancelme M."/>
            <person name="Vuilleumier S."/>
            <person name="Grigoriev I.V."/>
            <person name="Amato P."/>
            <person name="Bringel F."/>
        </authorList>
    </citation>
    <scope>NUCLEOTIDE SEQUENCE</scope>
    <source>
        <strain evidence="12">PDD-24b-2</strain>
    </source>
</reference>
<dbReference type="InterPro" id="IPR008271">
    <property type="entry name" value="Ser/Thr_kinase_AS"/>
</dbReference>
<protein>
    <recommendedName>
        <fullName evidence="2">cyclin-dependent kinase</fullName>
        <ecNumber evidence="2">2.7.11.22</ecNumber>
    </recommendedName>
</protein>
<dbReference type="GO" id="GO:0004693">
    <property type="term" value="F:cyclin-dependent protein serine/threonine kinase activity"/>
    <property type="evidence" value="ECO:0007669"/>
    <property type="project" value="UniProtKB-EC"/>
</dbReference>
<dbReference type="SMART" id="SM00220">
    <property type="entry name" value="S_TKc"/>
    <property type="match status" value="1"/>
</dbReference>
<evidence type="ECO:0000256" key="9">
    <source>
        <dbReference type="ARBA" id="ARBA00048367"/>
    </source>
</evidence>
<comment type="catalytic activity">
    <reaction evidence="8">
        <text>L-threonyl-[protein] + ATP = O-phospho-L-threonyl-[protein] + ADP + H(+)</text>
        <dbReference type="Rhea" id="RHEA:46608"/>
        <dbReference type="Rhea" id="RHEA-COMP:11060"/>
        <dbReference type="Rhea" id="RHEA-COMP:11605"/>
        <dbReference type="ChEBI" id="CHEBI:15378"/>
        <dbReference type="ChEBI" id="CHEBI:30013"/>
        <dbReference type="ChEBI" id="CHEBI:30616"/>
        <dbReference type="ChEBI" id="CHEBI:61977"/>
        <dbReference type="ChEBI" id="CHEBI:456216"/>
        <dbReference type="EC" id="2.7.11.22"/>
    </reaction>
</comment>
<evidence type="ECO:0000256" key="1">
    <source>
        <dbReference type="ARBA" id="ARBA00006485"/>
    </source>
</evidence>
<name>A0AA38GZX4_9TREE</name>
<dbReference type="CDD" id="cd07843">
    <property type="entry name" value="STKc_CDC2L1"/>
    <property type="match status" value="1"/>
</dbReference>
<accession>A0AA38GZX4</accession>
<dbReference type="EC" id="2.7.11.22" evidence="2"/>
<keyword evidence="3" id="KW-0723">Serine/threonine-protein kinase</keyword>
<dbReference type="FunFam" id="1.10.510.10:FF:000211">
    <property type="entry name" value="Cyclin-dependent kinase G-2"/>
    <property type="match status" value="1"/>
</dbReference>
<evidence type="ECO:0000256" key="8">
    <source>
        <dbReference type="ARBA" id="ARBA00047811"/>
    </source>
</evidence>
<keyword evidence="7" id="KW-0067">ATP-binding</keyword>
<evidence type="ECO:0000259" key="11">
    <source>
        <dbReference type="PROSITE" id="PS50011"/>
    </source>
</evidence>
<evidence type="ECO:0000256" key="2">
    <source>
        <dbReference type="ARBA" id="ARBA00012425"/>
    </source>
</evidence>
<dbReference type="GO" id="GO:0007346">
    <property type="term" value="P:regulation of mitotic cell cycle"/>
    <property type="evidence" value="ECO:0007669"/>
    <property type="project" value="TreeGrafter"/>
</dbReference>
<keyword evidence="4" id="KW-0808">Transferase</keyword>
<evidence type="ECO:0000256" key="7">
    <source>
        <dbReference type="ARBA" id="ARBA00022840"/>
    </source>
</evidence>
<evidence type="ECO:0000256" key="4">
    <source>
        <dbReference type="ARBA" id="ARBA00022679"/>
    </source>
</evidence>
<dbReference type="FunFam" id="3.30.200.20:FF:000054">
    <property type="entry name" value="Cyclin-dependent kinase 11B"/>
    <property type="match status" value="1"/>
</dbReference>
<dbReference type="Gene3D" id="1.10.510.10">
    <property type="entry name" value="Transferase(Phosphotransferase) domain 1"/>
    <property type="match status" value="1"/>
</dbReference>
<evidence type="ECO:0000256" key="3">
    <source>
        <dbReference type="ARBA" id="ARBA00022527"/>
    </source>
</evidence>
<dbReference type="PANTHER" id="PTHR24056">
    <property type="entry name" value="CELL DIVISION PROTEIN KINASE"/>
    <property type="match status" value="1"/>
</dbReference>
<feature type="compositionally biased region" description="Basic residues" evidence="10">
    <location>
        <begin position="44"/>
        <end position="55"/>
    </location>
</feature>
<keyword evidence="6 12" id="KW-0418">Kinase</keyword>
<evidence type="ECO:0000256" key="6">
    <source>
        <dbReference type="ARBA" id="ARBA00022777"/>
    </source>
</evidence>
<keyword evidence="13" id="KW-1185">Reference proteome</keyword>
<dbReference type="PROSITE" id="PS00108">
    <property type="entry name" value="PROTEIN_KINASE_ST"/>
    <property type="match status" value="1"/>
</dbReference>
<evidence type="ECO:0000313" key="12">
    <source>
        <dbReference type="EMBL" id="KAI9632088.1"/>
    </source>
</evidence>
<dbReference type="SUPFAM" id="SSF56112">
    <property type="entry name" value="Protein kinase-like (PK-like)"/>
    <property type="match status" value="1"/>
</dbReference>
<dbReference type="InterPro" id="IPR045267">
    <property type="entry name" value="CDK11/PITSLRE_STKc"/>
</dbReference>
<feature type="compositionally biased region" description="Low complexity" evidence="10">
    <location>
        <begin position="85"/>
        <end position="105"/>
    </location>
</feature>
<feature type="compositionally biased region" description="Polar residues" evidence="10">
    <location>
        <begin position="21"/>
        <end position="35"/>
    </location>
</feature>
<dbReference type="EMBL" id="JAKWFO010000015">
    <property type="protein sequence ID" value="KAI9632088.1"/>
    <property type="molecule type" value="Genomic_DNA"/>
</dbReference>
<dbReference type="AlphaFoldDB" id="A0AA38GZX4"/>